<dbReference type="AlphaFoldDB" id="A0A5N0TLX0"/>
<keyword evidence="3" id="KW-1185">Reference proteome</keyword>
<organism evidence="2 3">
    <name type="scientific">Microbacterium caowuchunii</name>
    <dbReference type="NCBI Taxonomy" id="2614638"/>
    <lineage>
        <taxon>Bacteria</taxon>
        <taxon>Bacillati</taxon>
        <taxon>Actinomycetota</taxon>
        <taxon>Actinomycetes</taxon>
        <taxon>Micrococcales</taxon>
        <taxon>Microbacteriaceae</taxon>
        <taxon>Microbacterium</taxon>
    </lineage>
</organism>
<comment type="caution">
    <text evidence="2">The sequence shown here is derived from an EMBL/GenBank/DDBJ whole genome shotgun (WGS) entry which is preliminary data.</text>
</comment>
<dbReference type="SUPFAM" id="SSF52980">
    <property type="entry name" value="Restriction endonuclease-like"/>
    <property type="match status" value="1"/>
</dbReference>
<evidence type="ECO:0000259" key="1">
    <source>
        <dbReference type="Pfam" id="PF04480"/>
    </source>
</evidence>
<reference evidence="3" key="1">
    <citation type="submission" date="2019-09" db="EMBL/GenBank/DDBJ databases">
        <title>Mumia zhuanghuii sp. nov. isolated from the intestinal contents of plateau pika (Ochotona curzoniae) in the Qinghai-Tibet plateau of China.</title>
        <authorList>
            <person name="Tian Z."/>
        </authorList>
    </citation>
    <scope>NUCLEOTIDE SEQUENCE [LARGE SCALE GENOMIC DNA]</scope>
    <source>
        <strain evidence="3">L-033</strain>
    </source>
</reference>
<dbReference type="Pfam" id="PF04480">
    <property type="entry name" value="DUF559"/>
    <property type="match status" value="1"/>
</dbReference>
<dbReference type="EMBL" id="VYUY01000005">
    <property type="protein sequence ID" value="KAA9135378.1"/>
    <property type="molecule type" value="Genomic_DNA"/>
</dbReference>
<accession>A0A5N0TLX0</accession>
<dbReference type="InterPro" id="IPR007569">
    <property type="entry name" value="DUF559"/>
</dbReference>
<evidence type="ECO:0000313" key="3">
    <source>
        <dbReference type="Proteomes" id="UP000326838"/>
    </source>
</evidence>
<dbReference type="RefSeq" id="WP_150891918.1">
    <property type="nucleotide sequence ID" value="NZ_VYUY01000005.1"/>
</dbReference>
<gene>
    <name evidence="2" type="ORF">F6B40_02310</name>
</gene>
<sequence>MSIRSLLHPLGFLHRADLLDLGWSAERIRSATADEGCTLLRRQWIVAPEAPAIVRSAAAAGARVTCVTATSLQGVWRPGHDDTGHVRLPPHSSGRCEGARVHRSLETVAPHPRSLIDRLENALAAVADCLGYEDALAVWESAVRIDLVSREHLMAVPWRGPRARRLAADVGDQSDSGLETLGLVRLARAGVRMRQQVRILGHRVDGLIGTRLVLQFDGFAHHRASDRRRDIAHDRRLRLSGYTVLRFDYHEVVNDWPRVEREILAAVAQGLHHRPRLP</sequence>
<name>A0A5N0TLX0_9MICO</name>
<evidence type="ECO:0000313" key="2">
    <source>
        <dbReference type="EMBL" id="KAA9135378.1"/>
    </source>
</evidence>
<dbReference type="Gene3D" id="3.40.960.10">
    <property type="entry name" value="VSR Endonuclease"/>
    <property type="match status" value="1"/>
</dbReference>
<protein>
    <submittedName>
        <fullName evidence="2">DUF559 domain-containing protein</fullName>
    </submittedName>
</protein>
<dbReference type="Proteomes" id="UP000326838">
    <property type="component" value="Unassembled WGS sequence"/>
</dbReference>
<dbReference type="InterPro" id="IPR011335">
    <property type="entry name" value="Restrct_endonuc-II-like"/>
</dbReference>
<proteinExistence type="predicted"/>
<feature type="domain" description="DUF559" evidence="1">
    <location>
        <begin position="189"/>
        <end position="267"/>
    </location>
</feature>